<dbReference type="Proteomes" id="UP000838756">
    <property type="component" value="Unassembled WGS sequence"/>
</dbReference>
<dbReference type="CDD" id="cd01650">
    <property type="entry name" value="RT_nLTR_like"/>
    <property type="match status" value="1"/>
</dbReference>
<dbReference type="PANTHER" id="PTHR47510">
    <property type="entry name" value="REVERSE TRANSCRIPTASE DOMAIN-CONTAINING PROTEIN"/>
    <property type="match status" value="1"/>
</dbReference>
<dbReference type="GO" id="GO:0003824">
    <property type="term" value="F:catalytic activity"/>
    <property type="evidence" value="ECO:0007669"/>
    <property type="project" value="InterPro"/>
</dbReference>
<evidence type="ECO:0000259" key="1">
    <source>
        <dbReference type="PROSITE" id="PS50878"/>
    </source>
</evidence>
<gene>
    <name evidence="2" type="primary">jg27941</name>
    <name evidence="2" type="ORF">PAEG_LOCUS570</name>
</gene>
<dbReference type="EMBL" id="CAKXAJ010001724">
    <property type="protein sequence ID" value="CAH2207953.1"/>
    <property type="molecule type" value="Genomic_DNA"/>
</dbReference>
<comment type="caution">
    <text evidence="2">The sequence shown here is derived from an EMBL/GenBank/DDBJ whole genome shotgun (WGS) entry which is preliminary data.</text>
</comment>
<sequence length="620" mass="71548">MLVDNIKVFSDQTLNQQANFKKLKEELEQRQKNGENSIGKFDELKCILHSFHTQIQFIVITETWIKSKDEAKRLLLPGYTHYYNYRENTKGGGVSIFAHDNLKHNITEELCIAGMHYLWIHVSDYCLDIGVIYNPDRTNIKSFLETYSSQLQKRKRVIVFGDYNLDLLRSDRMTMDYKEMLKENGFSLLNKVEAKYCTRETSTTKTLLDHASTNLKSHVFHMAVIESSISDHKQLYLEVEKYKPVTKKKIEYEALDYKMLFKRVEKEMEGNITNFSDLETILTNSIKTSKIKKTKILNPPRNDWINKNILIDIDKRNALWHQHKMSPKDDQIKHDFLKQRNAVTEKIQKVKREYYIKAFKECTKKPMKMWNLLNSLSNNKIKEICSPTKLNIVNDTITNPQRICESFNNYFSTVGSTLANSIPIKYHQNETYTLPNQRCSDAGLSQMSPVTLTEVSKLIDDLNTNTALGIDGVSSKAIKCIKNVLAEKLTICINHCFDQGLFPDTLKVAKVSPIFKSGSKSDPGNYRPISVLPVLSKIFEKAIYSRLIQYLNSINFLYEKQYGFRSKSSTISAAIDLVTNMKLQIDKKQIVVGIFIDLKKAFDTVSHNLLLNKLNSIGIN</sequence>
<name>A0A8S4QFC4_9NEOP</name>
<reference evidence="2" key="1">
    <citation type="submission" date="2022-03" db="EMBL/GenBank/DDBJ databases">
        <authorList>
            <person name="Lindestad O."/>
        </authorList>
    </citation>
    <scope>NUCLEOTIDE SEQUENCE</scope>
</reference>
<dbReference type="Gene3D" id="3.60.10.10">
    <property type="entry name" value="Endonuclease/exonuclease/phosphatase"/>
    <property type="match status" value="1"/>
</dbReference>
<accession>A0A8S4QFC4</accession>
<dbReference type="SUPFAM" id="SSF56672">
    <property type="entry name" value="DNA/RNA polymerases"/>
    <property type="match status" value="1"/>
</dbReference>
<dbReference type="Pfam" id="PF00078">
    <property type="entry name" value="RVT_1"/>
    <property type="match status" value="1"/>
</dbReference>
<dbReference type="AlphaFoldDB" id="A0A8S4QFC4"/>
<dbReference type="InterPro" id="IPR043502">
    <property type="entry name" value="DNA/RNA_pol_sf"/>
</dbReference>
<dbReference type="InterPro" id="IPR000477">
    <property type="entry name" value="RT_dom"/>
</dbReference>
<dbReference type="InterPro" id="IPR005135">
    <property type="entry name" value="Endo/exonuclease/phosphatase"/>
</dbReference>
<dbReference type="Pfam" id="PF03372">
    <property type="entry name" value="Exo_endo_phos"/>
    <property type="match status" value="1"/>
</dbReference>
<organism evidence="2 3">
    <name type="scientific">Pararge aegeria aegeria</name>
    <dbReference type="NCBI Taxonomy" id="348720"/>
    <lineage>
        <taxon>Eukaryota</taxon>
        <taxon>Metazoa</taxon>
        <taxon>Ecdysozoa</taxon>
        <taxon>Arthropoda</taxon>
        <taxon>Hexapoda</taxon>
        <taxon>Insecta</taxon>
        <taxon>Pterygota</taxon>
        <taxon>Neoptera</taxon>
        <taxon>Endopterygota</taxon>
        <taxon>Lepidoptera</taxon>
        <taxon>Glossata</taxon>
        <taxon>Ditrysia</taxon>
        <taxon>Papilionoidea</taxon>
        <taxon>Nymphalidae</taxon>
        <taxon>Satyrinae</taxon>
        <taxon>Satyrini</taxon>
        <taxon>Parargina</taxon>
        <taxon>Pararge</taxon>
    </lineage>
</organism>
<evidence type="ECO:0000313" key="3">
    <source>
        <dbReference type="Proteomes" id="UP000838756"/>
    </source>
</evidence>
<keyword evidence="3" id="KW-1185">Reference proteome</keyword>
<protein>
    <submittedName>
        <fullName evidence="2">Jg27941 protein</fullName>
    </submittedName>
</protein>
<dbReference type="PROSITE" id="PS50878">
    <property type="entry name" value="RT_POL"/>
    <property type="match status" value="1"/>
</dbReference>
<dbReference type="PANTHER" id="PTHR47510:SF3">
    <property type="entry name" value="ENDO_EXONUCLEASE_PHOSPHATASE DOMAIN-CONTAINING PROTEIN"/>
    <property type="match status" value="1"/>
</dbReference>
<dbReference type="OrthoDB" id="410381at2759"/>
<feature type="non-terminal residue" evidence="2">
    <location>
        <position position="1"/>
    </location>
</feature>
<feature type="domain" description="Reverse transcriptase" evidence="1">
    <location>
        <begin position="495"/>
        <end position="620"/>
    </location>
</feature>
<proteinExistence type="predicted"/>
<dbReference type="GO" id="GO:0071897">
    <property type="term" value="P:DNA biosynthetic process"/>
    <property type="evidence" value="ECO:0007669"/>
    <property type="project" value="UniProtKB-ARBA"/>
</dbReference>
<dbReference type="SUPFAM" id="SSF56219">
    <property type="entry name" value="DNase I-like"/>
    <property type="match status" value="1"/>
</dbReference>
<dbReference type="InterPro" id="IPR036691">
    <property type="entry name" value="Endo/exonu/phosph_ase_sf"/>
</dbReference>
<evidence type="ECO:0000313" key="2">
    <source>
        <dbReference type="EMBL" id="CAH2207953.1"/>
    </source>
</evidence>